<dbReference type="EMBL" id="VAUO01000012">
    <property type="protein sequence ID" value="TLP55401.1"/>
    <property type="molecule type" value="Genomic_DNA"/>
</dbReference>
<dbReference type="RefSeq" id="WP_138221214.1">
    <property type="nucleotide sequence ID" value="NZ_VAUO01000012.1"/>
</dbReference>
<name>A0A5R8YPK6_9PSED</name>
<protein>
    <submittedName>
        <fullName evidence="1">Uncharacterized protein</fullName>
    </submittedName>
</protein>
<gene>
    <name evidence="1" type="ORF">FEM01_20050</name>
</gene>
<comment type="caution">
    <text evidence="1">The sequence shown here is derived from an EMBL/GenBank/DDBJ whole genome shotgun (WGS) entry which is preliminary data.</text>
</comment>
<organism evidence="1 2">
    <name type="scientific">Pseudomonas mosselii</name>
    <dbReference type="NCBI Taxonomy" id="78327"/>
    <lineage>
        <taxon>Bacteria</taxon>
        <taxon>Pseudomonadati</taxon>
        <taxon>Pseudomonadota</taxon>
        <taxon>Gammaproteobacteria</taxon>
        <taxon>Pseudomonadales</taxon>
        <taxon>Pseudomonadaceae</taxon>
        <taxon>Pseudomonas</taxon>
    </lineage>
</organism>
<dbReference type="AlphaFoldDB" id="A0A5R8YPK6"/>
<sequence>MDQPEATVVTSSLAAFIPGVSIEQRRAVKLAALWAESTTFKSMAGESHQQQYAFYRRQLQYLGWDALSAEAVHWPDRQRPVIVDQALKRIDALAGEQHASSMALALRALRKSGPPLLHFESHCGQRGRFQLLTCAPVSRNYVDMVLYHEAGEVEAFSAGFLFRERRNTQVQAQLVRFNCRLFEQEHRSKVERALAGIGLKDVHELAL</sequence>
<reference evidence="1 2" key="1">
    <citation type="submission" date="2019-05" db="EMBL/GenBank/DDBJ databases">
        <title>Pseudomonas sp. SC006 isolated from lettuce that can produce HBGAs.</title>
        <authorList>
            <person name="Wang D."/>
            <person name="Liao N."/>
            <person name="Liu D."/>
            <person name="Zhang Z."/>
            <person name="Zou S."/>
        </authorList>
    </citation>
    <scope>NUCLEOTIDE SEQUENCE [LARGE SCALE GENOMIC DNA]</scope>
    <source>
        <strain evidence="1 2">SC006</strain>
    </source>
</reference>
<dbReference type="Proteomes" id="UP000309819">
    <property type="component" value="Unassembled WGS sequence"/>
</dbReference>
<proteinExistence type="predicted"/>
<accession>A0A5R8YPK6</accession>
<evidence type="ECO:0000313" key="2">
    <source>
        <dbReference type="Proteomes" id="UP000309819"/>
    </source>
</evidence>
<dbReference type="OrthoDB" id="6888481at2"/>
<evidence type="ECO:0000313" key="1">
    <source>
        <dbReference type="EMBL" id="TLP55401.1"/>
    </source>
</evidence>
<keyword evidence="2" id="KW-1185">Reference proteome</keyword>